<keyword evidence="3" id="KW-1185">Reference proteome</keyword>
<name>A0A923MFU1_9FIRM</name>
<dbReference type="RefSeq" id="WP_187014266.1">
    <property type="nucleotide sequence ID" value="NZ_JACOQI010000004.1"/>
</dbReference>
<proteinExistence type="predicted"/>
<evidence type="ECO:0000259" key="1">
    <source>
        <dbReference type="Pfam" id="PF21812"/>
    </source>
</evidence>
<dbReference type="AlphaFoldDB" id="A0A923MFU1"/>
<accession>A0A923MFU1</accession>
<protein>
    <recommendedName>
        <fullName evidence="1">DUF6881 domain-containing protein</fullName>
    </recommendedName>
</protein>
<organism evidence="2 3">
    <name type="scientific">Dysosmobacter segnis</name>
    <dbReference type="NCBI Taxonomy" id="2763042"/>
    <lineage>
        <taxon>Bacteria</taxon>
        <taxon>Bacillati</taxon>
        <taxon>Bacillota</taxon>
        <taxon>Clostridia</taxon>
        <taxon>Eubacteriales</taxon>
        <taxon>Oscillospiraceae</taxon>
        <taxon>Dysosmobacter</taxon>
    </lineage>
</organism>
<reference evidence="2" key="1">
    <citation type="submission" date="2020-08" db="EMBL/GenBank/DDBJ databases">
        <title>Genome public.</title>
        <authorList>
            <person name="Liu C."/>
            <person name="Sun Q."/>
        </authorList>
    </citation>
    <scope>NUCLEOTIDE SEQUENCE</scope>
    <source>
        <strain evidence="2">BX15</strain>
    </source>
</reference>
<gene>
    <name evidence="2" type="ORF">H8Z83_06205</name>
</gene>
<dbReference type="InterPro" id="IPR049248">
    <property type="entry name" value="DUF6881"/>
</dbReference>
<dbReference type="Pfam" id="PF21812">
    <property type="entry name" value="DUF6881"/>
    <property type="match status" value="1"/>
</dbReference>
<feature type="domain" description="DUF6881" evidence="1">
    <location>
        <begin position="9"/>
        <end position="91"/>
    </location>
</feature>
<sequence>MEYVIKELLHPEEDDEANFIYSELDSQRRETRRVEFYPSGMCFAYGGDMGQDEVLNPAPFPEDLRTLNRPGEVEVRAIPRQLFIEVWNQAQERPDGFMGMFY</sequence>
<comment type="caution">
    <text evidence="2">The sequence shown here is derived from an EMBL/GenBank/DDBJ whole genome shotgun (WGS) entry which is preliminary data.</text>
</comment>
<dbReference type="Proteomes" id="UP000620327">
    <property type="component" value="Unassembled WGS sequence"/>
</dbReference>
<dbReference type="EMBL" id="JACOQI010000004">
    <property type="protein sequence ID" value="MBC5769920.1"/>
    <property type="molecule type" value="Genomic_DNA"/>
</dbReference>
<evidence type="ECO:0000313" key="3">
    <source>
        <dbReference type="Proteomes" id="UP000620327"/>
    </source>
</evidence>
<evidence type="ECO:0000313" key="2">
    <source>
        <dbReference type="EMBL" id="MBC5769920.1"/>
    </source>
</evidence>